<evidence type="ECO:0000313" key="2">
    <source>
        <dbReference type="Proteomes" id="UP000243528"/>
    </source>
</evidence>
<accession>A0A2P8DF14</accession>
<dbReference type="EMBL" id="PYGE01000028">
    <property type="protein sequence ID" value="PSK95813.1"/>
    <property type="molecule type" value="Genomic_DNA"/>
</dbReference>
<dbReference type="AlphaFoldDB" id="A0A2P8DF14"/>
<dbReference type="Proteomes" id="UP000243528">
    <property type="component" value="Unassembled WGS sequence"/>
</dbReference>
<reference evidence="1 2" key="1">
    <citation type="submission" date="2018-03" db="EMBL/GenBank/DDBJ databases">
        <title>Genomic Encyclopedia of Archaeal and Bacterial Type Strains, Phase II (KMG-II): from individual species to whole genera.</title>
        <authorList>
            <person name="Goeker M."/>
        </authorList>
    </citation>
    <scope>NUCLEOTIDE SEQUENCE [LARGE SCALE GENOMIC DNA]</scope>
    <source>
        <strain evidence="1 2">DSM 45211</strain>
    </source>
</reference>
<protein>
    <submittedName>
        <fullName evidence="1">Uncharacterized protein</fullName>
    </submittedName>
</protein>
<comment type="caution">
    <text evidence="1">The sequence shown here is derived from an EMBL/GenBank/DDBJ whole genome shotgun (WGS) entry which is preliminary data.</text>
</comment>
<evidence type="ECO:0000313" key="1">
    <source>
        <dbReference type="EMBL" id="PSK95813.1"/>
    </source>
</evidence>
<keyword evidence="2" id="KW-1185">Reference proteome</keyword>
<dbReference type="RefSeq" id="WP_106539811.1">
    <property type="nucleotide sequence ID" value="NZ_PYGE01000028.1"/>
</dbReference>
<sequence length="196" mass="20477">MPVTSSHVHNRGDVLAAADQALTEAAEHIRTLSAPSMLEAGSTSYGPRSDRRATQVHAPIPINLDVLDYLTLAESELSDLVGEVLGSTGGHGDALGDGGVEPPAGAIDAVDVIRQRLPDAPDDVVAEVAAAVWRLTRTGSRLVGDESSGPTRGRCTSCGRRSVVPHPSNPGRWLCASRACRDTDQNTTADPSPARE</sequence>
<organism evidence="1 2">
    <name type="scientific">Haloactinopolyspora alba</name>
    <dbReference type="NCBI Taxonomy" id="648780"/>
    <lineage>
        <taxon>Bacteria</taxon>
        <taxon>Bacillati</taxon>
        <taxon>Actinomycetota</taxon>
        <taxon>Actinomycetes</taxon>
        <taxon>Jiangellales</taxon>
        <taxon>Jiangellaceae</taxon>
        <taxon>Haloactinopolyspora</taxon>
    </lineage>
</organism>
<name>A0A2P8DF14_9ACTN</name>
<proteinExistence type="predicted"/>
<gene>
    <name evidence="1" type="ORF">CLV30_12865</name>
</gene>